<accession>A0A368GE66</accession>
<protein>
    <submittedName>
        <fullName evidence="1">Uncharacterized protein</fullName>
    </submittedName>
</protein>
<dbReference type="AlphaFoldDB" id="A0A368GE66"/>
<evidence type="ECO:0000313" key="1">
    <source>
        <dbReference type="EMBL" id="RCN41938.1"/>
    </source>
</evidence>
<organism evidence="1 2">
    <name type="scientific">Ancylostoma caninum</name>
    <name type="common">Dog hookworm</name>
    <dbReference type="NCBI Taxonomy" id="29170"/>
    <lineage>
        <taxon>Eukaryota</taxon>
        <taxon>Metazoa</taxon>
        <taxon>Ecdysozoa</taxon>
        <taxon>Nematoda</taxon>
        <taxon>Chromadorea</taxon>
        <taxon>Rhabditida</taxon>
        <taxon>Rhabditina</taxon>
        <taxon>Rhabditomorpha</taxon>
        <taxon>Strongyloidea</taxon>
        <taxon>Ancylostomatidae</taxon>
        <taxon>Ancylostomatinae</taxon>
        <taxon>Ancylostoma</taxon>
    </lineage>
</organism>
<dbReference type="EMBL" id="JOJR01000216">
    <property type="protein sequence ID" value="RCN41938.1"/>
    <property type="molecule type" value="Genomic_DNA"/>
</dbReference>
<reference evidence="1 2" key="1">
    <citation type="submission" date="2014-10" db="EMBL/GenBank/DDBJ databases">
        <title>Draft genome of the hookworm Ancylostoma caninum.</title>
        <authorList>
            <person name="Mitreva M."/>
        </authorList>
    </citation>
    <scope>NUCLEOTIDE SEQUENCE [LARGE SCALE GENOMIC DNA]</scope>
    <source>
        <strain evidence="1 2">Baltimore</strain>
    </source>
</reference>
<keyword evidence="2" id="KW-1185">Reference proteome</keyword>
<sequence>MDARSLLTIITTIITYGCFRWYIPIGVSNDCTVSDSVASVFDTCPLVLFNHMAPELLKYYHPDFNPKEVRDSS</sequence>
<gene>
    <name evidence="1" type="ORF">ANCCAN_12098</name>
</gene>
<dbReference type="Proteomes" id="UP000252519">
    <property type="component" value="Unassembled WGS sequence"/>
</dbReference>
<evidence type="ECO:0000313" key="2">
    <source>
        <dbReference type="Proteomes" id="UP000252519"/>
    </source>
</evidence>
<comment type="caution">
    <text evidence="1">The sequence shown here is derived from an EMBL/GenBank/DDBJ whole genome shotgun (WGS) entry which is preliminary data.</text>
</comment>
<dbReference type="PROSITE" id="PS51257">
    <property type="entry name" value="PROKAR_LIPOPROTEIN"/>
    <property type="match status" value="1"/>
</dbReference>
<name>A0A368GE66_ANCCA</name>
<dbReference type="OrthoDB" id="10568926at2759"/>
<proteinExistence type="predicted"/>